<evidence type="ECO:0000313" key="2">
    <source>
        <dbReference type="Proteomes" id="UP000027456"/>
    </source>
</evidence>
<keyword evidence="2" id="KW-1185">Reference proteome</keyword>
<comment type="caution">
    <text evidence="1">The sequence shown here is derived from an EMBL/GenBank/DDBJ whole genome shotgun (WGS) entry which is preliminary data.</text>
</comment>
<protein>
    <submittedName>
        <fullName evidence="1">Uncharacterized protein</fullName>
    </submittedName>
</protein>
<dbReference type="HOGENOM" id="CLU_2159837_0_0_1"/>
<evidence type="ECO:0000313" key="1">
    <source>
        <dbReference type="EMBL" id="KEP49530.1"/>
    </source>
</evidence>
<proteinExistence type="predicted"/>
<accession>A0A074RW27</accession>
<dbReference type="EMBL" id="AZST01000353">
    <property type="protein sequence ID" value="KEP49530.1"/>
    <property type="molecule type" value="Genomic_DNA"/>
</dbReference>
<organism evidence="1 2">
    <name type="scientific">Rhizoctonia solani 123E</name>
    <dbReference type="NCBI Taxonomy" id="1423351"/>
    <lineage>
        <taxon>Eukaryota</taxon>
        <taxon>Fungi</taxon>
        <taxon>Dikarya</taxon>
        <taxon>Basidiomycota</taxon>
        <taxon>Agaricomycotina</taxon>
        <taxon>Agaricomycetes</taxon>
        <taxon>Cantharellales</taxon>
        <taxon>Ceratobasidiaceae</taxon>
        <taxon>Rhizoctonia</taxon>
    </lineage>
</organism>
<dbReference type="AlphaFoldDB" id="A0A074RW27"/>
<sequence length="111" mass="12837">MGNQASTCSLLPRLRRCHHQLKGPSGIIPLISFFQHQHLPLGLAGIQRKPLLVSQLQPRQLCQHLSRNQALLPLMHIQNLKLCTRTIHNYLKKRKHMSTSHRRHQSHTPTQ</sequence>
<dbReference type="Proteomes" id="UP000027456">
    <property type="component" value="Unassembled WGS sequence"/>
</dbReference>
<gene>
    <name evidence="1" type="ORF">V565_098540</name>
</gene>
<reference evidence="1 2" key="1">
    <citation type="submission" date="2013-12" db="EMBL/GenBank/DDBJ databases">
        <authorList>
            <person name="Cubeta M."/>
            <person name="Pakala S."/>
            <person name="Fedorova N."/>
            <person name="Thomas E."/>
            <person name="Dean R."/>
            <person name="Jabaji S."/>
            <person name="Neate S."/>
            <person name="Toda T."/>
            <person name="Tavantzis S."/>
            <person name="Vilgalys R."/>
            <person name="Bharathan N."/>
            <person name="Pakala S."/>
            <person name="Losada L.S."/>
            <person name="Zafar N."/>
            <person name="Nierman W."/>
        </authorList>
    </citation>
    <scope>NUCLEOTIDE SEQUENCE [LARGE SCALE GENOMIC DNA]</scope>
    <source>
        <strain evidence="1 2">123E</strain>
    </source>
</reference>
<name>A0A074RW27_9AGAM</name>